<dbReference type="InterPro" id="IPR006015">
    <property type="entry name" value="Universal_stress_UspA"/>
</dbReference>
<proteinExistence type="inferred from homology"/>
<feature type="domain" description="UspA" evidence="2">
    <location>
        <begin position="1"/>
        <end position="137"/>
    </location>
</feature>
<protein>
    <recommendedName>
        <fullName evidence="2">UspA domain-containing protein</fullName>
    </recommendedName>
</protein>
<dbReference type="Gene3D" id="3.40.50.12370">
    <property type="match status" value="1"/>
</dbReference>
<gene>
    <name evidence="3" type="ORF">EMA8858_01616</name>
</gene>
<sequence length="285" mass="32497">MKKILLPTDFSKASEKAIHYALAMFSDTACEFTLLNTYGTNAQPEIAMYVLDDLRVNAENMMEKFVKNLKKFDDESFHVFKTEFLPVSPASAIDILNQTHHYDLVIIGASGAGNNLFFGSVATDVVRNVPVNTLVVPLNATINSIKNIVLAVDYQHLNEFKVFDNLKDLLIRKEAKLTFLTILKENQTPESLDGLAKFEYHNYFGDIKTEDYFIRNNDVEKGIKAFLNVHRVDLLAMVSRHHSFLDVVFNRSQTRKFAFHPSVPFLSIYDDVPEDLLKDSEMVTF</sequence>
<dbReference type="PRINTS" id="PR01438">
    <property type="entry name" value="UNVRSLSTRESS"/>
</dbReference>
<reference evidence="3" key="1">
    <citation type="submission" date="2021-12" db="EMBL/GenBank/DDBJ databases">
        <authorList>
            <person name="Rodrigo-Torres L."/>
            <person name="Arahal R. D."/>
            <person name="Lucena T."/>
        </authorList>
    </citation>
    <scope>NUCLEOTIDE SEQUENCE</scope>
    <source>
        <strain evidence="3">CECT 8858</strain>
    </source>
</reference>
<dbReference type="PANTHER" id="PTHR46268:SF6">
    <property type="entry name" value="UNIVERSAL STRESS PROTEIN UP12"/>
    <property type="match status" value="1"/>
</dbReference>
<evidence type="ECO:0000256" key="1">
    <source>
        <dbReference type="ARBA" id="ARBA00008791"/>
    </source>
</evidence>
<dbReference type="CDD" id="cd00293">
    <property type="entry name" value="USP-like"/>
    <property type="match status" value="1"/>
</dbReference>
<dbReference type="EMBL" id="CAKLPY010000001">
    <property type="protein sequence ID" value="CAH0995493.1"/>
    <property type="molecule type" value="Genomic_DNA"/>
</dbReference>
<dbReference type="InterPro" id="IPR006016">
    <property type="entry name" value="UspA"/>
</dbReference>
<dbReference type="SUPFAM" id="SSF52402">
    <property type="entry name" value="Adenine nucleotide alpha hydrolases-like"/>
    <property type="match status" value="2"/>
</dbReference>
<accession>A0ABM9ANR2</accession>
<name>A0ABM9ANR2_9BACT</name>
<dbReference type="Pfam" id="PF00582">
    <property type="entry name" value="Usp"/>
    <property type="match status" value="1"/>
</dbReference>
<evidence type="ECO:0000259" key="2">
    <source>
        <dbReference type="Pfam" id="PF00582"/>
    </source>
</evidence>
<evidence type="ECO:0000313" key="3">
    <source>
        <dbReference type="EMBL" id="CAH0995493.1"/>
    </source>
</evidence>
<dbReference type="RefSeq" id="WP_238806043.1">
    <property type="nucleotide sequence ID" value="NZ_CAKLPY010000001.1"/>
</dbReference>
<dbReference type="Proteomes" id="UP000837932">
    <property type="component" value="Unassembled WGS sequence"/>
</dbReference>
<evidence type="ECO:0000313" key="4">
    <source>
        <dbReference type="Proteomes" id="UP000837932"/>
    </source>
</evidence>
<comment type="similarity">
    <text evidence="1">Belongs to the universal stress protein A family.</text>
</comment>
<keyword evidence="4" id="KW-1185">Reference proteome</keyword>
<organism evidence="3 4">
    <name type="scientific">Emticicia aquatica</name>
    <dbReference type="NCBI Taxonomy" id="1681835"/>
    <lineage>
        <taxon>Bacteria</taxon>
        <taxon>Pseudomonadati</taxon>
        <taxon>Bacteroidota</taxon>
        <taxon>Cytophagia</taxon>
        <taxon>Cytophagales</taxon>
        <taxon>Leadbetterellaceae</taxon>
        <taxon>Emticicia</taxon>
    </lineage>
</organism>
<comment type="caution">
    <text evidence="3">The sequence shown here is derived from an EMBL/GenBank/DDBJ whole genome shotgun (WGS) entry which is preliminary data.</text>
</comment>
<dbReference type="PANTHER" id="PTHR46268">
    <property type="entry name" value="STRESS RESPONSE PROTEIN NHAX"/>
    <property type="match status" value="1"/>
</dbReference>